<dbReference type="GO" id="GO:0006629">
    <property type="term" value="P:lipid metabolic process"/>
    <property type="evidence" value="ECO:0007669"/>
    <property type="project" value="InterPro"/>
</dbReference>
<sequence length="288" mass="31443">MSLQLVEDKAGDLASAAYLLTACELAYAPEAQGAPGFREKLGLDARLITVSNTQAYVGQNDRSIVVAFRGSESPDTIDGFKDWLVTNANNFLVLPEGQLGTDFAAAGVGARFHKGFIEALAEFWDPLYLAVDTAMKTKERPLWITGHSLGGALALMAAWRFQQQFIQVHEICTFGAPMVGNNAAAEAFKREFPGKIFRYVDAMDIVPKLPTISLITNTYTHCLAEQLLGGSGTDAEAALKELSERSVQNGNPDTLPMDDLWNCLKDRIDHHMVSSYLARIEEKAKGNV</sequence>
<dbReference type="GO" id="GO:0016787">
    <property type="term" value="F:hydrolase activity"/>
    <property type="evidence" value="ECO:0007669"/>
    <property type="project" value="UniProtKB-KW"/>
</dbReference>
<feature type="domain" description="Fungal lipase-type" evidence="1">
    <location>
        <begin position="65"/>
        <end position="212"/>
    </location>
</feature>
<evidence type="ECO:0000259" key="1">
    <source>
        <dbReference type="Pfam" id="PF01764"/>
    </source>
</evidence>
<dbReference type="InterPro" id="IPR051218">
    <property type="entry name" value="Sec_MonoDiacylglyc_Lipase"/>
</dbReference>
<organism evidence="2">
    <name type="scientific">Singulisphaera sp. Ch08</name>
    <dbReference type="NCBI Taxonomy" id="3120278"/>
    <lineage>
        <taxon>Bacteria</taxon>
        <taxon>Pseudomonadati</taxon>
        <taxon>Planctomycetota</taxon>
        <taxon>Planctomycetia</taxon>
        <taxon>Isosphaerales</taxon>
        <taxon>Isosphaeraceae</taxon>
        <taxon>Singulisphaera</taxon>
    </lineage>
</organism>
<dbReference type="EMBL" id="CP155447">
    <property type="protein sequence ID" value="XBH02280.1"/>
    <property type="molecule type" value="Genomic_DNA"/>
</dbReference>
<dbReference type="InterPro" id="IPR029058">
    <property type="entry name" value="AB_hydrolase_fold"/>
</dbReference>
<accession>A0AAU7CAY6</accession>
<keyword evidence="2" id="KW-0378">Hydrolase</keyword>
<dbReference type="InterPro" id="IPR002921">
    <property type="entry name" value="Fungal_lipase-type"/>
</dbReference>
<proteinExistence type="predicted"/>
<dbReference type="Gene3D" id="3.40.50.1820">
    <property type="entry name" value="alpha/beta hydrolase"/>
    <property type="match status" value="1"/>
</dbReference>
<dbReference type="SUPFAM" id="SSF53474">
    <property type="entry name" value="alpha/beta-Hydrolases"/>
    <property type="match status" value="1"/>
</dbReference>
<dbReference type="CDD" id="cd00519">
    <property type="entry name" value="Lipase_3"/>
    <property type="match status" value="1"/>
</dbReference>
<dbReference type="AlphaFoldDB" id="A0AAU7CAY6"/>
<name>A0AAU7CAY6_9BACT</name>
<protein>
    <submittedName>
        <fullName evidence="2">Lipase family protein</fullName>
        <ecNumber evidence="2">3.1.1.-</ecNumber>
    </submittedName>
</protein>
<dbReference type="Pfam" id="PF01764">
    <property type="entry name" value="Lipase_3"/>
    <property type="match status" value="1"/>
</dbReference>
<dbReference type="RefSeq" id="WP_406695022.1">
    <property type="nucleotide sequence ID" value="NZ_CP155447.1"/>
</dbReference>
<dbReference type="EC" id="3.1.1.-" evidence="2"/>
<dbReference type="PANTHER" id="PTHR45856:SF11">
    <property type="entry name" value="FUNGAL LIPASE-LIKE DOMAIN-CONTAINING PROTEIN"/>
    <property type="match status" value="1"/>
</dbReference>
<reference evidence="2" key="1">
    <citation type="submission" date="2024-05" db="EMBL/GenBank/DDBJ databases">
        <title>Planctomycetes of the genus Singulisphaera possess chitinolytic capabilities.</title>
        <authorList>
            <person name="Ivanova A."/>
        </authorList>
    </citation>
    <scope>NUCLEOTIDE SEQUENCE</scope>
    <source>
        <strain evidence="2">Ch08T</strain>
    </source>
</reference>
<gene>
    <name evidence="2" type="ORF">V5E97_28680</name>
</gene>
<evidence type="ECO:0000313" key="2">
    <source>
        <dbReference type="EMBL" id="XBH02280.1"/>
    </source>
</evidence>
<dbReference type="PANTHER" id="PTHR45856">
    <property type="entry name" value="ALPHA/BETA-HYDROLASES SUPERFAMILY PROTEIN"/>
    <property type="match status" value="1"/>
</dbReference>